<feature type="domain" description="DUF5615" evidence="1">
    <location>
        <begin position="3"/>
        <end position="111"/>
    </location>
</feature>
<proteinExistence type="predicted"/>
<protein>
    <recommendedName>
        <fullName evidence="1">DUF5615 domain-containing protein</fullName>
    </recommendedName>
</protein>
<dbReference type="RefSeq" id="WP_320411488.1">
    <property type="nucleotide sequence ID" value="NZ_CBTK010000298.1"/>
</dbReference>
<accession>A0A7U7GFE4</accession>
<dbReference type="AlphaFoldDB" id="A0A7U7GFE4"/>
<evidence type="ECO:0000313" key="3">
    <source>
        <dbReference type="Proteomes" id="UP000019184"/>
    </source>
</evidence>
<organism evidence="2 3">
    <name type="scientific">Candidatus Contendobacter odensis Run_B_J11</name>
    <dbReference type="NCBI Taxonomy" id="1400861"/>
    <lineage>
        <taxon>Bacteria</taxon>
        <taxon>Pseudomonadati</taxon>
        <taxon>Pseudomonadota</taxon>
        <taxon>Gammaproteobacteria</taxon>
        <taxon>Candidatus Competibacteraceae</taxon>
        <taxon>Candidatus Contendibacter</taxon>
    </lineage>
</organism>
<dbReference type="InterPro" id="IPR041049">
    <property type="entry name" value="DUF5615"/>
</dbReference>
<comment type="caution">
    <text evidence="2">The sequence shown here is derived from an EMBL/GenBank/DDBJ whole genome shotgun (WGS) entry which is preliminary data.</text>
</comment>
<dbReference type="Pfam" id="PF18480">
    <property type="entry name" value="DUF5615"/>
    <property type="match status" value="1"/>
</dbReference>
<reference evidence="2 3" key="1">
    <citation type="journal article" date="2014" name="ISME J.">
        <title>Candidatus Competibacter-lineage genomes retrieved from metagenomes reveal functional metabolic diversity.</title>
        <authorList>
            <person name="McIlroy S.J."/>
            <person name="Albertsen M."/>
            <person name="Andresen E.K."/>
            <person name="Saunders A.M."/>
            <person name="Kristiansen R."/>
            <person name="Stokholm-Bjerregaard M."/>
            <person name="Nielsen K.L."/>
            <person name="Nielsen P.H."/>
        </authorList>
    </citation>
    <scope>NUCLEOTIDE SEQUENCE [LARGE SCALE GENOMIC DNA]</scope>
    <source>
        <strain evidence="2 3">Run_B_J11</strain>
    </source>
</reference>
<dbReference type="EMBL" id="CBTK010000298">
    <property type="protein sequence ID" value="CDH47390.1"/>
    <property type="molecule type" value="Genomic_DNA"/>
</dbReference>
<evidence type="ECO:0000313" key="2">
    <source>
        <dbReference type="EMBL" id="CDH47390.1"/>
    </source>
</evidence>
<gene>
    <name evidence="2" type="ORF">BN874_80080</name>
</gene>
<sequence length="126" mass="13940">MIRVLLDQGLPRGAVPRLREAGWDAVHVGEIGMSRASDGEILDYARCADRVGITLDADFHTLLVLGSKTSPSVVRIRIEGLQAVAMAELLLRIWPRIESAVREGALVTVTERHVRIRRLTVDSHKP</sequence>
<dbReference type="Proteomes" id="UP000019184">
    <property type="component" value="Unassembled WGS sequence"/>
</dbReference>
<keyword evidence="3" id="KW-1185">Reference proteome</keyword>
<evidence type="ECO:0000259" key="1">
    <source>
        <dbReference type="Pfam" id="PF18480"/>
    </source>
</evidence>
<name>A0A7U7GFE4_9GAMM</name>